<dbReference type="AlphaFoldDB" id="A0A124GP72"/>
<organism evidence="1">
    <name type="scientific">Picea glauca</name>
    <name type="common">White spruce</name>
    <name type="synonym">Pinus glauca</name>
    <dbReference type="NCBI Taxonomy" id="3330"/>
    <lineage>
        <taxon>Eukaryota</taxon>
        <taxon>Viridiplantae</taxon>
        <taxon>Streptophyta</taxon>
        <taxon>Embryophyta</taxon>
        <taxon>Tracheophyta</taxon>
        <taxon>Spermatophyta</taxon>
        <taxon>Pinopsida</taxon>
        <taxon>Pinidae</taxon>
        <taxon>Conifers I</taxon>
        <taxon>Pinales</taxon>
        <taxon>Pinaceae</taxon>
        <taxon>Picea</taxon>
    </lineage>
</organism>
<gene>
    <name evidence="1" type="ORF">ABT39_MTgene882</name>
</gene>
<name>A0A124GP72_PICGL</name>
<dbReference type="EMBL" id="LKAM01000001">
    <property type="protein sequence ID" value="KUM51036.1"/>
    <property type="molecule type" value="Genomic_DNA"/>
</dbReference>
<geneLocation type="mitochondrion" evidence="1"/>
<accession>A0A124GP72</accession>
<evidence type="ECO:0000313" key="1">
    <source>
        <dbReference type="EMBL" id="KUM51036.1"/>
    </source>
</evidence>
<keyword evidence="1" id="KW-0496">Mitochondrion</keyword>
<comment type="caution">
    <text evidence="1">The sequence shown here is derived from an EMBL/GenBank/DDBJ whole genome shotgun (WGS) entry which is preliminary data.</text>
</comment>
<sequence>MGHRLAMGLNIGKKAHILLMLSPDDRLTRWHSRAAWKIVAAIRGAVSSPTGQCPPQFMTANFERNNGLQNTVGTSAPVLMRITGMFLFLKKTRFPRSSQSRLAFCPCHLRKKNLQPAFFTPGKESPTFNLTLGWESSPHPLSSPSYLCSNGTLCLSTTHKEGTLLPNKE</sequence>
<proteinExistence type="predicted"/>
<protein>
    <submittedName>
        <fullName evidence="1">Uncharacterized protein</fullName>
    </submittedName>
</protein>
<reference evidence="1" key="1">
    <citation type="journal article" date="2015" name="Genome Biol. Evol.">
        <title>Organellar Genomes of White Spruce (Picea glauca): Assembly and Annotation.</title>
        <authorList>
            <person name="Jackman S.D."/>
            <person name="Warren R.L."/>
            <person name="Gibb E.A."/>
            <person name="Vandervalk B.P."/>
            <person name="Mohamadi H."/>
            <person name="Chu J."/>
            <person name="Raymond A."/>
            <person name="Pleasance S."/>
            <person name="Coope R."/>
            <person name="Wildung M.R."/>
            <person name="Ritland C.E."/>
            <person name="Bousquet J."/>
            <person name="Jones S.J."/>
            <person name="Bohlmann J."/>
            <person name="Birol I."/>
        </authorList>
    </citation>
    <scope>NUCLEOTIDE SEQUENCE [LARGE SCALE GENOMIC DNA]</scope>
    <source>
        <tissue evidence="1">Flushing bud</tissue>
    </source>
</reference>